<dbReference type="AlphaFoldDB" id="A0A0A9E8U6"/>
<proteinExistence type="predicted"/>
<accession>A0A0A9E8U6</accession>
<name>A0A0A9E8U6_ARUDO</name>
<protein>
    <submittedName>
        <fullName evidence="1">Uncharacterized protein</fullName>
    </submittedName>
</protein>
<dbReference type="EMBL" id="GBRH01203560">
    <property type="protein sequence ID" value="JAD94335.1"/>
    <property type="molecule type" value="Transcribed_RNA"/>
</dbReference>
<sequence>MSTLSETVLDDELTSIRSSSLKGSSSLVQWTPFNLMPEGVPEFGPLLADTTEGAESLIKGKSTQVCSPLLHEPFNPGDEFIAGPAS</sequence>
<reference evidence="1" key="2">
    <citation type="journal article" date="2015" name="Data Brief">
        <title>Shoot transcriptome of the giant reed, Arundo donax.</title>
        <authorList>
            <person name="Barrero R.A."/>
            <person name="Guerrero F.D."/>
            <person name="Moolhuijzen P."/>
            <person name="Goolsby J.A."/>
            <person name="Tidwell J."/>
            <person name="Bellgard S.E."/>
            <person name="Bellgard M.I."/>
        </authorList>
    </citation>
    <scope>NUCLEOTIDE SEQUENCE</scope>
    <source>
        <tissue evidence="1">Shoot tissue taken approximately 20 cm above the soil surface</tissue>
    </source>
</reference>
<reference evidence="1" key="1">
    <citation type="submission" date="2014-09" db="EMBL/GenBank/DDBJ databases">
        <authorList>
            <person name="Magalhaes I.L.F."/>
            <person name="Oliveira U."/>
            <person name="Santos F.R."/>
            <person name="Vidigal T.H.D.A."/>
            <person name="Brescovit A.D."/>
            <person name="Santos A.J."/>
        </authorList>
    </citation>
    <scope>NUCLEOTIDE SEQUENCE</scope>
    <source>
        <tissue evidence="1">Shoot tissue taken approximately 20 cm above the soil surface</tissue>
    </source>
</reference>
<evidence type="ECO:0000313" key="1">
    <source>
        <dbReference type="EMBL" id="JAD94335.1"/>
    </source>
</evidence>
<organism evidence="1">
    <name type="scientific">Arundo donax</name>
    <name type="common">Giant reed</name>
    <name type="synonym">Donax arundinaceus</name>
    <dbReference type="NCBI Taxonomy" id="35708"/>
    <lineage>
        <taxon>Eukaryota</taxon>
        <taxon>Viridiplantae</taxon>
        <taxon>Streptophyta</taxon>
        <taxon>Embryophyta</taxon>
        <taxon>Tracheophyta</taxon>
        <taxon>Spermatophyta</taxon>
        <taxon>Magnoliopsida</taxon>
        <taxon>Liliopsida</taxon>
        <taxon>Poales</taxon>
        <taxon>Poaceae</taxon>
        <taxon>PACMAD clade</taxon>
        <taxon>Arundinoideae</taxon>
        <taxon>Arundineae</taxon>
        <taxon>Arundo</taxon>
    </lineage>
</organism>